<evidence type="ECO:0000313" key="2">
    <source>
        <dbReference type="EMBL" id="MRH78148.1"/>
    </source>
</evidence>
<dbReference type="GO" id="GO:0071281">
    <property type="term" value="P:cellular response to iron ion"/>
    <property type="evidence" value="ECO:0007669"/>
    <property type="project" value="TreeGrafter"/>
</dbReference>
<name>A0A6N7QSN1_9GAMM</name>
<accession>A0A6N7QSN1</accession>
<evidence type="ECO:0000313" key="3">
    <source>
        <dbReference type="Proteomes" id="UP000433788"/>
    </source>
</evidence>
<protein>
    <submittedName>
        <fullName evidence="2">ABC transporter substrate-binding protein</fullName>
    </submittedName>
</protein>
<dbReference type="Proteomes" id="UP000433788">
    <property type="component" value="Unassembled WGS sequence"/>
</dbReference>
<comment type="caution">
    <text evidence="2">The sequence shown here is derived from an EMBL/GenBank/DDBJ whole genome shotgun (WGS) entry which is preliminary data.</text>
</comment>
<sequence length="284" mass="30723">MVARVWVIWLLVGALLPLSLGQAEERSKATPQRVVSMNLCTDQLAMLIADEDQLVSVSALAKDPLNSSMADQAAGYAINHGRAEEIHLLNPDLVITGRFNAGPTVEMLRRLGISVVVFDPANSLHDIRDNLIKMGDVLGQPERAQTLVKEFDQRLAMLSQPALNPPRAALYFPNGYTRGDNTLLGDIVRTAGFANIAMEAGVQAGAHMSLEKLVMAAPDIIITGSRHDGKSRSENILQHPALDTAARWQVKHELKTSDWVCGTPQALAAVERIGALRGSLMGAR</sequence>
<dbReference type="InterPro" id="IPR050902">
    <property type="entry name" value="ABC_Transporter_SBP"/>
</dbReference>
<feature type="domain" description="Fe/B12 periplasmic-binding" evidence="1">
    <location>
        <begin position="33"/>
        <end position="284"/>
    </location>
</feature>
<dbReference type="PANTHER" id="PTHR30535:SF34">
    <property type="entry name" value="MOLYBDATE-BINDING PROTEIN MOLA"/>
    <property type="match status" value="1"/>
</dbReference>
<dbReference type="SUPFAM" id="SSF53807">
    <property type="entry name" value="Helical backbone' metal receptor"/>
    <property type="match status" value="1"/>
</dbReference>
<dbReference type="PANTHER" id="PTHR30535">
    <property type="entry name" value="VITAMIN B12-BINDING PROTEIN"/>
    <property type="match status" value="1"/>
</dbReference>
<dbReference type="AlphaFoldDB" id="A0A6N7QSN1"/>
<reference evidence="2 3" key="1">
    <citation type="submission" date="2019-11" db="EMBL/GenBank/DDBJ databases">
        <authorList>
            <person name="Zhang X.Y."/>
        </authorList>
    </citation>
    <scope>NUCLEOTIDE SEQUENCE [LARGE SCALE GENOMIC DNA]</scope>
    <source>
        <strain evidence="2 3">C176</strain>
    </source>
</reference>
<proteinExistence type="predicted"/>
<keyword evidence="3" id="KW-1185">Reference proteome</keyword>
<evidence type="ECO:0000259" key="1">
    <source>
        <dbReference type="PROSITE" id="PS50983"/>
    </source>
</evidence>
<dbReference type="RefSeq" id="WP_153719180.1">
    <property type="nucleotide sequence ID" value="NZ_WJPP01000002.1"/>
</dbReference>
<dbReference type="PROSITE" id="PS50983">
    <property type="entry name" value="FE_B12_PBP"/>
    <property type="match status" value="1"/>
</dbReference>
<dbReference type="EMBL" id="WJPP01000002">
    <property type="protein sequence ID" value="MRH78148.1"/>
    <property type="molecule type" value="Genomic_DNA"/>
</dbReference>
<dbReference type="Pfam" id="PF01497">
    <property type="entry name" value="Peripla_BP_2"/>
    <property type="match status" value="1"/>
</dbReference>
<organism evidence="2 3">
    <name type="scientific">Spiribacter salilacus</name>
    <dbReference type="NCBI Taxonomy" id="2664894"/>
    <lineage>
        <taxon>Bacteria</taxon>
        <taxon>Pseudomonadati</taxon>
        <taxon>Pseudomonadota</taxon>
        <taxon>Gammaproteobacteria</taxon>
        <taxon>Chromatiales</taxon>
        <taxon>Ectothiorhodospiraceae</taxon>
        <taxon>Spiribacter</taxon>
    </lineage>
</organism>
<dbReference type="InterPro" id="IPR002491">
    <property type="entry name" value="ABC_transptr_periplasmic_BD"/>
</dbReference>
<dbReference type="Gene3D" id="3.40.50.1980">
    <property type="entry name" value="Nitrogenase molybdenum iron protein domain"/>
    <property type="match status" value="2"/>
</dbReference>
<gene>
    <name evidence="2" type="ORF">GH984_05455</name>
</gene>